<dbReference type="AlphaFoldDB" id="A0A9J6H4K0"/>
<accession>A0A9J6H4K0</accession>
<dbReference type="Proteomes" id="UP000821853">
    <property type="component" value="Unassembled WGS sequence"/>
</dbReference>
<proteinExistence type="predicted"/>
<reference evidence="2 3" key="1">
    <citation type="journal article" date="2020" name="Cell">
        <title>Large-Scale Comparative Analyses of Tick Genomes Elucidate Their Genetic Diversity and Vector Capacities.</title>
        <authorList>
            <consortium name="Tick Genome and Microbiome Consortium (TIGMIC)"/>
            <person name="Jia N."/>
            <person name="Wang J."/>
            <person name="Shi W."/>
            <person name="Du L."/>
            <person name="Sun Y."/>
            <person name="Zhan W."/>
            <person name="Jiang J.F."/>
            <person name="Wang Q."/>
            <person name="Zhang B."/>
            <person name="Ji P."/>
            <person name="Bell-Sakyi L."/>
            <person name="Cui X.M."/>
            <person name="Yuan T.T."/>
            <person name="Jiang B.G."/>
            <person name="Yang W.F."/>
            <person name="Lam T.T."/>
            <person name="Chang Q.C."/>
            <person name="Ding S.J."/>
            <person name="Wang X.J."/>
            <person name="Zhu J.G."/>
            <person name="Ruan X.D."/>
            <person name="Zhao L."/>
            <person name="Wei J.T."/>
            <person name="Ye R.Z."/>
            <person name="Que T.C."/>
            <person name="Du C.H."/>
            <person name="Zhou Y.H."/>
            <person name="Cheng J.X."/>
            <person name="Dai P.F."/>
            <person name="Guo W.B."/>
            <person name="Han X.H."/>
            <person name="Huang E.J."/>
            <person name="Li L.F."/>
            <person name="Wei W."/>
            <person name="Gao Y.C."/>
            <person name="Liu J.Z."/>
            <person name="Shao H.Z."/>
            <person name="Wang X."/>
            <person name="Wang C.C."/>
            <person name="Yang T.C."/>
            <person name="Huo Q.B."/>
            <person name="Li W."/>
            <person name="Chen H.Y."/>
            <person name="Chen S.E."/>
            <person name="Zhou L.G."/>
            <person name="Ni X.B."/>
            <person name="Tian J.H."/>
            <person name="Sheng Y."/>
            <person name="Liu T."/>
            <person name="Pan Y.S."/>
            <person name="Xia L.Y."/>
            <person name="Li J."/>
            <person name="Zhao F."/>
            <person name="Cao W.C."/>
        </authorList>
    </citation>
    <scope>NUCLEOTIDE SEQUENCE [LARGE SCALE GENOMIC DNA]</scope>
    <source>
        <strain evidence="2">HaeL-2018</strain>
    </source>
</reference>
<sequence length="117" mass="13646">MALGVHNTTKELIDKAQRIAQQVRLTRTKTGRDILKTLNITPPTMEQDRFDIPREIRERIHVHPLPRHMHPEQNDQVREHSGLNTSPKRGTPTLLQSTWTVRPHQWGDHSSSLLVQW</sequence>
<evidence type="ECO:0000313" key="3">
    <source>
        <dbReference type="Proteomes" id="UP000821853"/>
    </source>
</evidence>
<dbReference type="EMBL" id="JABSTR010000014">
    <property type="protein sequence ID" value="KAH9382613.1"/>
    <property type="molecule type" value="Genomic_DNA"/>
</dbReference>
<dbReference type="VEuPathDB" id="VectorBase:HLOH_043902"/>
<organism evidence="2 3">
    <name type="scientific">Haemaphysalis longicornis</name>
    <name type="common">Bush tick</name>
    <dbReference type="NCBI Taxonomy" id="44386"/>
    <lineage>
        <taxon>Eukaryota</taxon>
        <taxon>Metazoa</taxon>
        <taxon>Ecdysozoa</taxon>
        <taxon>Arthropoda</taxon>
        <taxon>Chelicerata</taxon>
        <taxon>Arachnida</taxon>
        <taxon>Acari</taxon>
        <taxon>Parasitiformes</taxon>
        <taxon>Ixodida</taxon>
        <taxon>Ixodoidea</taxon>
        <taxon>Ixodidae</taxon>
        <taxon>Haemaphysalinae</taxon>
        <taxon>Haemaphysalis</taxon>
    </lineage>
</organism>
<feature type="region of interest" description="Disordered" evidence="1">
    <location>
        <begin position="62"/>
        <end position="97"/>
    </location>
</feature>
<evidence type="ECO:0000313" key="2">
    <source>
        <dbReference type="EMBL" id="KAH9382613.1"/>
    </source>
</evidence>
<name>A0A9J6H4K0_HAELO</name>
<gene>
    <name evidence="2" type="ORF">HPB48_023161</name>
</gene>
<comment type="caution">
    <text evidence="2">The sequence shown here is derived from an EMBL/GenBank/DDBJ whole genome shotgun (WGS) entry which is preliminary data.</text>
</comment>
<protein>
    <submittedName>
        <fullName evidence="2">Uncharacterized protein</fullName>
    </submittedName>
</protein>
<keyword evidence="3" id="KW-1185">Reference proteome</keyword>
<feature type="compositionally biased region" description="Polar residues" evidence="1">
    <location>
        <begin position="82"/>
        <end position="97"/>
    </location>
</feature>
<feature type="compositionally biased region" description="Basic and acidic residues" evidence="1">
    <location>
        <begin position="69"/>
        <end position="81"/>
    </location>
</feature>
<evidence type="ECO:0000256" key="1">
    <source>
        <dbReference type="SAM" id="MobiDB-lite"/>
    </source>
</evidence>